<comment type="catalytic activity">
    <reaction evidence="3">
        <text>dTTP + H2O = dTMP + diphosphate + H(+)</text>
        <dbReference type="Rhea" id="RHEA:28534"/>
        <dbReference type="ChEBI" id="CHEBI:15377"/>
        <dbReference type="ChEBI" id="CHEBI:15378"/>
        <dbReference type="ChEBI" id="CHEBI:33019"/>
        <dbReference type="ChEBI" id="CHEBI:37568"/>
        <dbReference type="ChEBI" id="CHEBI:63528"/>
        <dbReference type="EC" id="3.6.1.9"/>
    </reaction>
</comment>
<dbReference type="Gene3D" id="3.90.950.10">
    <property type="match status" value="1"/>
</dbReference>
<organism evidence="4 5">
    <name type="scientific">Filifactor villosus</name>
    <dbReference type="NCBI Taxonomy" id="29374"/>
    <lineage>
        <taxon>Bacteria</taxon>
        <taxon>Bacillati</taxon>
        <taxon>Bacillota</taxon>
        <taxon>Clostridia</taxon>
        <taxon>Peptostreptococcales</taxon>
        <taxon>Filifactoraceae</taxon>
        <taxon>Filifactor</taxon>
    </lineage>
</organism>
<dbReference type="SUPFAM" id="SSF52972">
    <property type="entry name" value="ITPase-like"/>
    <property type="match status" value="1"/>
</dbReference>
<feature type="site" description="Important for substrate specificity" evidence="3">
    <location>
        <position position="17"/>
    </location>
</feature>
<keyword evidence="3" id="KW-0963">Cytoplasm</keyword>
<keyword evidence="3" id="KW-0546">Nucleotide metabolism</keyword>
<feature type="site" description="Important for substrate specificity" evidence="3">
    <location>
        <position position="159"/>
    </location>
</feature>
<dbReference type="HAMAP" id="MF_00528">
    <property type="entry name" value="Maf"/>
    <property type="match status" value="1"/>
</dbReference>
<dbReference type="Pfam" id="PF02545">
    <property type="entry name" value="Maf"/>
    <property type="match status" value="1"/>
</dbReference>
<evidence type="ECO:0000313" key="4">
    <source>
        <dbReference type="EMBL" id="MFC4804280.1"/>
    </source>
</evidence>
<gene>
    <name evidence="4" type="ORF">ACFO4R_04215</name>
</gene>
<accession>A0ABV9QI65</accession>
<dbReference type="Proteomes" id="UP001595916">
    <property type="component" value="Unassembled WGS sequence"/>
</dbReference>
<feature type="active site" description="Proton acceptor" evidence="3">
    <location>
        <position position="74"/>
    </location>
</feature>
<comment type="subcellular location">
    <subcellularLocation>
        <location evidence="3">Cytoplasm</location>
    </subcellularLocation>
</comment>
<name>A0ABV9QI65_9FIRM</name>
<dbReference type="EC" id="3.6.1.9" evidence="3"/>
<protein>
    <recommendedName>
        <fullName evidence="3">dTTP/UTP pyrophosphatase</fullName>
        <shortName evidence="3">dTTPase/UTPase</shortName>
        <ecNumber evidence="3">3.6.1.9</ecNumber>
    </recommendedName>
    <alternativeName>
        <fullName evidence="3">Nucleoside triphosphate pyrophosphatase</fullName>
    </alternativeName>
    <alternativeName>
        <fullName evidence="3">Nucleotide pyrophosphatase</fullName>
        <shortName evidence="3">Nucleotide PPase</shortName>
    </alternativeName>
</protein>
<evidence type="ECO:0000256" key="3">
    <source>
        <dbReference type="HAMAP-Rule" id="MF_00528"/>
    </source>
</evidence>
<comment type="similarity">
    <text evidence="3">Belongs to the Maf family. YhdE subfamily.</text>
</comment>
<dbReference type="PANTHER" id="PTHR43213:SF5">
    <property type="entry name" value="BIFUNCTIONAL DTTP_UTP PYROPHOSPHATASE_METHYLTRANSFERASE PROTEIN-RELATED"/>
    <property type="match status" value="1"/>
</dbReference>
<reference evidence="5" key="1">
    <citation type="journal article" date="2019" name="Int. J. Syst. Evol. Microbiol.">
        <title>The Global Catalogue of Microorganisms (GCM) 10K type strain sequencing project: providing services to taxonomists for standard genome sequencing and annotation.</title>
        <authorList>
            <consortium name="The Broad Institute Genomics Platform"/>
            <consortium name="The Broad Institute Genome Sequencing Center for Infectious Disease"/>
            <person name="Wu L."/>
            <person name="Ma J."/>
        </authorList>
    </citation>
    <scope>NUCLEOTIDE SEQUENCE [LARGE SCALE GENOMIC DNA]</scope>
    <source>
        <strain evidence="5">CCUG 46385</strain>
    </source>
</reference>
<dbReference type="PANTHER" id="PTHR43213">
    <property type="entry name" value="BIFUNCTIONAL DTTP/UTP PYROPHOSPHATASE/METHYLTRANSFERASE PROTEIN-RELATED"/>
    <property type="match status" value="1"/>
</dbReference>
<proteinExistence type="inferred from homology"/>
<keyword evidence="2 3" id="KW-0378">Hydrolase</keyword>
<evidence type="ECO:0000256" key="1">
    <source>
        <dbReference type="ARBA" id="ARBA00001968"/>
    </source>
</evidence>
<dbReference type="GO" id="GO:0016787">
    <property type="term" value="F:hydrolase activity"/>
    <property type="evidence" value="ECO:0007669"/>
    <property type="project" value="UniProtKB-KW"/>
</dbReference>
<evidence type="ECO:0000313" key="5">
    <source>
        <dbReference type="Proteomes" id="UP001595916"/>
    </source>
</evidence>
<evidence type="ECO:0000256" key="2">
    <source>
        <dbReference type="ARBA" id="ARBA00022801"/>
    </source>
</evidence>
<keyword evidence="5" id="KW-1185">Reference proteome</keyword>
<feature type="site" description="Important for substrate specificity" evidence="3">
    <location>
        <position position="75"/>
    </location>
</feature>
<dbReference type="RefSeq" id="WP_379787786.1">
    <property type="nucleotide sequence ID" value="NZ_JBHSHL010000014.1"/>
</dbReference>
<dbReference type="PIRSF" id="PIRSF006305">
    <property type="entry name" value="Maf"/>
    <property type="match status" value="1"/>
</dbReference>
<dbReference type="CDD" id="cd00555">
    <property type="entry name" value="Maf"/>
    <property type="match status" value="1"/>
</dbReference>
<dbReference type="EMBL" id="JBHSHL010000014">
    <property type="protein sequence ID" value="MFC4804280.1"/>
    <property type="molecule type" value="Genomic_DNA"/>
</dbReference>
<dbReference type="InterPro" id="IPR003697">
    <property type="entry name" value="Maf-like"/>
</dbReference>
<dbReference type="InterPro" id="IPR029001">
    <property type="entry name" value="ITPase-like_fam"/>
</dbReference>
<comment type="caution">
    <text evidence="4">The sequence shown here is derived from an EMBL/GenBank/DDBJ whole genome shotgun (WGS) entry which is preliminary data.</text>
</comment>
<comment type="catalytic activity">
    <reaction evidence="3">
        <text>UTP + H2O = UMP + diphosphate + H(+)</text>
        <dbReference type="Rhea" id="RHEA:29395"/>
        <dbReference type="ChEBI" id="CHEBI:15377"/>
        <dbReference type="ChEBI" id="CHEBI:15378"/>
        <dbReference type="ChEBI" id="CHEBI:33019"/>
        <dbReference type="ChEBI" id="CHEBI:46398"/>
        <dbReference type="ChEBI" id="CHEBI:57865"/>
        <dbReference type="EC" id="3.6.1.9"/>
    </reaction>
</comment>
<comment type="cofactor">
    <cofactor evidence="1 3">
        <name>a divalent metal cation</name>
        <dbReference type="ChEBI" id="CHEBI:60240"/>
    </cofactor>
</comment>
<sequence>MRTALEKKIILASNSPRRKSLLEEYKIDFDIITKPLDEDIYCTFSPASTCMSLAFQKGILVARDHPDRTVLSADTIVSCNNVILGKPKDEEEAFEMLSFLSGQTQLVLTGFSLIRLKKNIKIVDYCKSEIVFKELSRERIEAYIQTGDYRDKAGSYGIQSGAFDFVERVKGDFNNIVGLPIDSILTYLDKI</sequence>
<dbReference type="NCBIfam" id="TIGR00172">
    <property type="entry name" value="maf"/>
    <property type="match status" value="1"/>
</dbReference>
<comment type="function">
    <text evidence="3">Nucleoside triphosphate pyrophosphatase that hydrolyzes dTTP and UTP. May have a dual role in cell division arrest and in preventing the incorporation of modified nucleotides into cellular nucleic acids.</text>
</comment>
<comment type="caution">
    <text evidence="3">Lacks conserved residue(s) required for the propagation of feature annotation.</text>
</comment>